<reference evidence="3 4" key="1">
    <citation type="journal article" date="2021" name="Microorganisms">
        <title>Acidisoma silvae sp. nov. and Acidisomacellulosilytica sp. nov., Two Acidophilic Bacteria Isolated from Decaying Wood, Hydrolyzing Cellulose and Producing Poly-3-hydroxybutyrate.</title>
        <authorList>
            <person name="Mieszkin S."/>
            <person name="Pouder E."/>
            <person name="Uroz S."/>
            <person name="Simon-Colin C."/>
            <person name="Alain K."/>
        </authorList>
    </citation>
    <scope>NUCLEOTIDE SEQUENCE [LARGE SCALE GENOMIC DNA]</scope>
    <source>
        <strain evidence="3 4">HW T5.17</strain>
    </source>
</reference>
<dbReference type="PANTHER" id="PTHR43214">
    <property type="entry name" value="TWO-COMPONENT RESPONSE REGULATOR"/>
    <property type="match status" value="1"/>
</dbReference>
<gene>
    <name evidence="3" type="ORF">ACELLULO517_16235</name>
</gene>
<dbReference type="InterPro" id="IPR039420">
    <property type="entry name" value="WalR-like"/>
</dbReference>
<dbReference type="InterPro" id="IPR000792">
    <property type="entry name" value="Tscrpt_reg_LuxR_C"/>
</dbReference>
<dbReference type="RefSeq" id="WP_227308460.1">
    <property type="nucleotide sequence ID" value="NZ_JAESVA010000005.1"/>
</dbReference>
<dbReference type="Pfam" id="PF00196">
    <property type="entry name" value="GerE"/>
    <property type="match status" value="1"/>
</dbReference>
<dbReference type="EMBL" id="JAESVA010000005">
    <property type="protein sequence ID" value="MCB8881797.1"/>
    <property type="molecule type" value="Genomic_DNA"/>
</dbReference>
<dbReference type="SUPFAM" id="SSF46894">
    <property type="entry name" value="C-terminal effector domain of the bipartite response regulators"/>
    <property type="match status" value="1"/>
</dbReference>
<dbReference type="SMART" id="SM00421">
    <property type="entry name" value="HTH_LUXR"/>
    <property type="match status" value="1"/>
</dbReference>
<dbReference type="Gene3D" id="3.40.50.2300">
    <property type="match status" value="1"/>
</dbReference>
<dbReference type="InterPro" id="IPR016032">
    <property type="entry name" value="Sig_transdc_resp-reg_C-effctor"/>
</dbReference>
<accession>A0A963Z2S4</accession>
<feature type="domain" description="HTH luxR-type" evidence="2">
    <location>
        <begin position="188"/>
        <end position="251"/>
    </location>
</feature>
<evidence type="ECO:0000313" key="4">
    <source>
        <dbReference type="Proteomes" id="UP000721844"/>
    </source>
</evidence>
<proteinExistence type="predicted"/>
<dbReference type="GO" id="GO:0003677">
    <property type="term" value="F:DNA binding"/>
    <property type="evidence" value="ECO:0007669"/>
    <property type="project" value="UniProtKB-KW"/>
</dbReference>
<dbReference type="PRINTS" id="PR00038">
    <property type="entry name" value="HTHLUXR"/>
</dbReference>
<dbReference type="CDD" id="cd06170">
    <property type="entry name" value="LuxR_C_like"/>
    <property type="match status" value="1"/>
</dbReference>
<keyword evidence="1" id="KW-0238">DNA-binding</keyword>
<keyword evidence="4" id="KW-1185">Reference proteome</keyword>
<dbReference type="Proteomes" id="UP000721844">
    <property type="component" value="Unassembled WGS sequence"/>
</dbReference>
<evidence type="ECO:0000313" key="3">
    <source>
        <dbReference type="EMBL" id="MCB8881797.1"/>
    </source>
</evidence>
<dbReference type="GO" id="GO:0006355">
    <property type="term" value="P:regulation of DNA-templated transcription"/>
    <property type="evidence" value="ECO:0007669"/>
    <property type="project" value="InterPro"/>
</dbReference>
<dbReference type="PROSITE" id="PS50043">
    <property type="entry name" value="HTH_LUXR_2"/>
    <property type="match status" value="1"/>
</dbReference>
<comment type="caution">
    <text evidence="3">The sequence shown here is derived from an EMBL/GenBank/DDBJ whole genome shotgun (WGS) entry which is preliminary data.</text>
</comment>
<evidence type="ECO:0000259" key="2">
    <source>
        <dbReference type="PROSITE" id="PS50043"/>
    </source>
</evidence>
<protein>
    <submittedName>
        <fullName evidence="3">Response regulator transcription factor</fullName>
    </submittedName>
</protein>
<sequence length="260" mass="28523">MMMVDWWRAGSDWKIIRFKNNTVTMNEYSSSRAKGLAGRKTEGTRVAWIDAYSLTREAIALSLTNVNPDVDLAVFGSIQDCIAKGDDGFALILFYSHGSSQDCVRATSALRIAFPRIRLVILSDLESYHQAELARDLLNAGADGLISTRVMGMSVASSAVRFVQSGDACAAFEPVSTATIASAFRSPKSKNGCDITPRQRDVLIQLQRGKSNKIIAYELGMSESTAKVHIRNLMKKMGASNRTQVAFNAMKLCPDLMDRP</sequence>
<evidence type="ECO:0000256" key="1">
    <source>
        <dbReference type="ARBA" id="ARBA00023125"/>
    </source>
</evidence>
<name>A0A963Z2S4_9PROT</name>
<organism evidence="3 4">
    <name type="scientific">Acidisoma cellulosilyticum</name>
    <dbReference type="NCBI Taxonomy" id="2802395"/>
    <lineage>
        <taxon>Bacteria</taxon>
        <taxon>Pseudomonadati</taxon>
        <taxon>Pseudomonadota</taxon>
        <taxon>Alphaproteobacteria</taxon>
        <taxon>Acetobacterales</taxon>
        <taxon>Acidocellaceae</taxon>
        <taxon>Acidisoma</taxon>
    </lineage>
</organism>
<dbReference type="AlphaFoldDB" id="A0A963Z2S4"/>